<comment type="caution">
    <text evidence="1">The sequence shown here is derived from an EMBL/GenBank/DDBJ whole genome shotgun (WGS) entry which is preliminary data.</text>
</comment>
<dbReference type="Pfam" id="PF06996">
    <property type="entry name" value="T6SS_TssG"/>
    <property type="match status" value="1"/>
</dbReference>
<protein>
    <submittedName>
        <fullName evidence="1">Type VI secretion system baseplate subunit TssG</fullName>
    </submittedName>
</protein>
<dbReference type="PANTHER" id="PTHR35564">
    <property type="match status" value="1"/>
</dbReference>
<dbReference type="InterPro" id="IPR010732">
    <property type="entry name" value="T6SS_TssG-like"/>
</dbReference>
<dbReference type="PANTHER" id="PTHR35564:SF3">
    <property type="entry name" value="TYPE VI SECRETION SYSTEM BASEPLATE SUBUNIT TSSG"/>
    <property type="match status" value="1"/>
</dbReference>
<dbReference type="NCBIfam" id="TIGR03347">
    <property type="entry name" value="VI_chp_1"/>
    <property type="match status" value="1"/>
</dbReference>
<sequence length="350" mass="38916">MAGTSPAKDTDVMDKQAENKLSFWRDAQGGDQTPMFNFYRFCQLIEHFSAGGKAPGSSFSLRDDAVRFRPHPGMGFPVSELKCTQENAPHPPTVRTTFLGLYGTDSPLPTSYIDDIAQHREGHEHLEAFLDIFNHRIMTQYYRIWRKYSYPATFKAGGTDSISQNLMALTGITAFPGLPASRLLALLQPLVRTTRTAEGIAGVIRIQAPATRVTVEPHLPVSIPVREAARLSANTRVTLGDRPIIGQMTGINHRCIGVTLYTEDAQEAKGWLPGGQLREDVFALLRVYLGNKYDARLQLTLPIDLVPLPKIDNKSVQLGYNVILGLRADNRQKIPPIITINIGRLKREID</sequence>
<gene>
    <name evidence="1" type="primary">tssG</name>
    <name evidence="1" type="ORF">GW590_18650</name>
</gene>
<reference evidence="1 2" key="2">
    <citation type="submission" date="2020-06" db="EMBL/GenBank/DDBJ databases">
        <title>Polyphasic characterization of a Rahnella strain isolated from tree sap.</title>
        <authorList>
            <person name="Kim I.S."/>
        </authorList>
    </citation>
    <scope>NUCLEOTIDE SEQUENCE [LARGE SCALE GENOMIC DNA]</scope>
    <source>
        <strain evidence="1 2">SAP-1</strain>
    </source>
</reference>
<keyword evidence="2" id="KW-1185">Reference proteome</keyword>
<accession>A0A848MPV0</accession>
<evidence type="ECO:0000313" key="1">
    <source>
        <dbReference type="EMBL" id="NMP28882.1"/>
    </source>
</evidence>
<organism evidence="1 2">
    <name type="scientific">Rouxiella aceris</name>
    <dbReference type="NCBI Taxonomy" id="2703884"/>
    <lineage>
        <taxon>Bacteria</taxon>
        <taxon>Pseudomonadati</taxon>
        <taxon>Pseudomonadota</taxon>
        <taxon>Gammaproteobacteria</taxon>
        <taxon>Enterobacterales</taxon>
        <taxon>Yersiniaceae</taxon>
        <taxon>Rouxiella</taxon>
    </lineage>
</organism>
<dbReference type="Proteomes" id="UP000585363">
    <property type="component" value="Unassembled WGS sequence"/>
</dbReference>
<dbReference type="AlphaFoldDB" id="A0A848MPV0"/>
<name>A0A848MPV0_9GAMM</name>
<evidence type="ECO:0000313" key="2">
    <source>
        <dbReference type="Proteomes" id="UP000585363"/>
    </source>
</evidence>
<proteinExistence type="predicted"/>
<reference evidence="1 2" key="1">
    <citation type="submission" date="2020-01" db="EMBL/GenBank/DDBJ databases">
        <authorList>
            <person name="Lee S.D."/>
        </authorList>
    </citation>
    <scope>NUCLEOTIDE SEQUENCE [LARGE SCALE GENOMIC DNA]</scope>
    <source>
        <strain evidence="1 2">SAP-1</strain>
    </source>
</reference>
<dbReference type="EMBL" id="JAADJU010000010">
    <property type="protein sequence ID" value="NMP28882.1"/>
    <property type="molecule type" value="Genomic_DNA"/>
</dbReference>